<dbReference type="InterPro" id="IPR045864">
    <property type="entry name" value="aa-tRNA-synth_II/BPL/LPL"/>
</dbReference>
<evidence type="ECO:0000313" key="8">
    <source>
        <dbReference type="Proteomes" id="UP000000591"/>
    </source>
</evidence>
<dbReference type="STRING" id="284811.Q750P9"/>
<keyword evidence="4" id="KW-0808">Transferase</keyword>
<proteinExistence type="inferred from homology"/>
<dbReference type="HOGENOM" id="CLU_035168_0_1_1"/>
<dbReference type="PROSITE" id="PS51733">
    <property type="entry name" value="BPL_LPL_CATALYTIC"/>
    <property type="match status" value="1"/>
</dbReference>
<comment type="similarity">
    <text evidence="2">Belongs to the LipB family.</text>
</comment>
<dbReference type="PANTHER" id="PTHR10993:SF7">
    <property type="entry name" value="LIPOYLTRANSFERASE 2, MITOCHONDRIAL-RELATED"/>
    <property type="match status" value="1"/>
</dbReference>
<dbReference type="InterPro" id="IPR020605">
    <property type="entry name" value="Octanoyltransferase_CS"/>
</dbReference>
<sequence>MLRYAMTPRRSIWTPLQVNQGVMVRMVMHRPILGHLSRMRYSSTSPKDAQAITYPVTEKARVLEHIHFKKRCTFKEGLQIQELYVMHALEAKRMQSKIAQRLRQRAETATNTDLLLDWPAPAKCISTPRPTVLTFEFEPTYTGGKRIKKTITKDEVQALESFTPPGSEGYPSPKFVQVERGGQVTFHGPGQMVAYIVLDLKAFHGFTVRCLVSAIERATINTLQCAPKHEASRNATRRRNDKLGIKAIQTSENGVWIDEKRKIASLGVNVRRSITSHGVCINVNPTLQYLNHFTMCGLPESSATSIHELVPSATCGVGDIAATFVNQFRMLLGIEEIVRSDI</sequence>
<dbReference type="InterPro" id="IPR000544">
    <property type="entry name" value="Octanoyltransferase"/>
</dbReference>
<dbReference type="FunCoup" id="Q750P9">
    <property type="interactions" value="429"/>
</dbReference>
<evidence type="ECO:0000256" key="4">
    <source>
        <dbReference type="ARBA" id="ARBA00022679"/>
    </source>
</evidence>
<dbReference type="NCBIfam" id="TIGR00214">
    <property type="entry name" value="lipB"/>
    <property type="match status" value="1"/>
</dbReference>
<dbReference type="Gene3D" id="3.30.930.10">
    <property type="entry name" value="Bira Bifunctional Protein, Domain 2"/>
    <property type="match status" value="1"/>
</dbReference>
<organism evidence="7 8">
    <name type="scientific">Eremothecium gossypii (strain ATCC 10895 / CBS 109.51 / FGSC 9923 / NRRL Y-1056)</name>
    <name type="common">Yeast</name>
    <name type="synonym">Ashbya gossypii</name>
    <dbReference type="NCBI Taxonomy" id="284811"/>
    <lineage>
        <taxon>Eukaryota</taxon>
        <taxon>Fungi</taxon>
        <taxon>Dikarya</taxon>
        <taxon>Ascomycota</taxon>
        <taxon>Saccharomycotina</taxon>
        <taxon>Saccharomycetes</taxon>
        <taxon>Saccharomycetales</taxon>
        <taxon>Saccharomycetaceae</taxon>
        <taxon>Eremothecium</taxon>
    </lineage>
</organism>
<evidence type="ECO:0000256" key="2">
    <source>
        <dbReference type="ARBA" id="ARBA00007907"/>
    </source>
</evidence>
<keyword evidence="8" id="KW-1185">Reference proteome</keyword>
<evidence type="ECO:0000313" key="7">
    <source>
        <dbReference type="EMBL" id="AAS54384.1"/>
    </source>
</evidence>
<evidence type="ECO:0000256" key="5">
    <source>
        <dbReference type="ARBA" id="ARBA00023315"/>
    </source>
</evidence>
<keyword evidence="5" id="KW-0012">Acyltransferase</keyword>
<comment type="pathway">
    <text evidence="1">Protein modification; protein lipoylation via endogenous pathway; protein N(6)-(lipoyl)lysine from octanoyl-[acyl-carrier-protein]: step 1/2.</text>
</comment>
<dbReference type="GeneID" id="4622859"/>
<dbReference type="Pfam" id="PF21948">
    <property type="entry name" value="LplA-B_cat"/>
    <property type="match status" value="1"/>
</dbReference>
<dbReference type="eggNOG" id="KOG0325">
    <property type="taxonomic scope" value="Eukaryota"/>
</dbReference>
<reference evidence="7 8" key="1">
    <citation type="journal article" date="2004" name="Science">
        <title>The Ashbya gossypii genome as a tool for mapping the ancient Saccharomyces cerevisiae genome.</title>
        <authorList>
            <person name="Dietrich F.S."/>
            <person name="Voegeli S."/>
            <person name="Brachat S."/>
            <person name="Lerch A."/>
            <person name="Gates K."/>
            <person name="Steiner S."/>
            <person name="Mohr C."/>
            <person name="Pohlmann R."/>
            <person name="Luedi P."/>
            <person name="Choi S."/>
            <person name="Wing R.A."/>
            <person name="Flavier A."/>
            <person name="Gaffney T.D."/>
            <person name="Philippsen P."/>
        </authorList>
    </citation>
    <scope>NUCLEOTIDE SEQUENCE [LARGE SCALE GENOMIC DNA]</scope>
    <source>
        <strain evidence="8">ATCC 10895 / CBS 109.51 / FGSC 9923 / NRRL Y-1056</strain>
    </source>
</reference>
<feature type="domain" description="BPL/LPL catalytic" evidence="6">
    <location>
        <begin position="126"/>
        <end position="336"/>
    </location>
</feature>
<accession>Q750P9</accession>
<gene>
    <name evidence="7" type="ORF">AGOS_AGL107W</name>
</gene>
<evidence type="ECO:0000256" key="1">
    <source>
        <dbReference type="ARBA" id="ARBA00004821"/>
    </source>
</evidence>
<dbReference type="EMBL" id="AE016820">
    <property type="protein sequence ID" value="AAS54384.1"/>
    <property type="molecule type" value="Genomic_DNA"/>
</dbReference>
<dbReference type="SUPFAM" id="SSF55681">
    <property type="entry name" value="Class II aaRS and biotin synthetases"/>
    <property type="match status" value="1"/>
</dbReference>
<evidence type="ECO:0000259" key="6">
    <source>
        <dbReference type="PROSITE" id="PS51733"/>
    </source>
</evidence>
<dbReference type="KEGG" id="ago:AGOS_AGL107W"/>
<dbReference type="GO" id="GO:0009249">
    <property type="term" value="P:protein lipoylation"/>
    <property type="evidence" value="ECO:0007669"/>
    <property type="project" value="InterPro"/>
</dbReference>
<evidence type="ECO:0000256" key="3">
    <source>
        <dbReference type="ARBA" id="ARBA00012334"/>
    </source>
</evidence>
<dbReference type="InterPro" id="IPR004143">
    <property type="entry name" value="BPL_LPL_catalytic"/>
</dbReference>
<dbReference type="RefSeq" id="NP_986560.1">
    <property type="nucleotide sequence ID" value="NM_211622.1"/>
</dbReference>
<dbReference type="AlphaFoldDB" id="Q750P9"/>
<dbReference type="PROSITE" id="PS01313">
    <property type="entry name" value="LIPB"/>
    <property type="match status" value="1"/>
</dbReference>
<name>Q750P9_EREGS</name>
<dbReference type="GO" id="GO:0005739">
    <property type="term" value="C:mitochondrion"/>
    <property type="evidence" value="ECO:0000318"/>
    <property type="project" value="GO_Central"/>
</dbReference>
<dbReference type="Proteomes" id="UP000000591">
    <property type="component" value="Chromosome VII"/>
</dbReference>
<protein>
    <recommendedName>
        <fullName evidence="3">lipoyl(octanoyl) transferase</fullName>
        <ecNumber evidence="3">2.3.1.181</ecNumber>
    </recommendedName>
</protein>
<dbReference type="UniPathway" id="UPA00538">
    <property type="reaction ID" value="UER00592"/>
</dbReference>
<dbReference type="EC" id="2.3.1.181" evidence="3"/>
<dbReference type="OrthoDB" id="19908at2759"/>
<dbReference type="PANTHER" id="PTHR10993">
    <property type="entry name" value="OCTANOYLTRANSFERASE"/>
    <property type="match status" value="1"/>
</dbReference>
<reference evidence="8" key="2">
    <citation type="journal article" date="2013" name="G3 (Bethesda)">
        <title>Genomes of Ashbya fungi isolated from insects reveal four mating-type loci, numerous translocations, lack of transposons, and distinct gene duplications.</title>
        <authorList>
            <person name="Dietrich F.S."/>
            <person name="Voegeli S."/>
            <person name="Kuo S."/>
            <person name="Philippsen P."/>
        </authorList>
    </citation>
    <scope>GENOME REANNOTATION</scope>
    <source>
        <strain evidence="8">ATCC 10895 / CBS 109.51 / FGSC 9923 / NRRL Y-1056</strain>
    </source>
</reference>
<dbReference type="OMA" id="FEMCGLP"/>
<dbReference type="GO" id="GO:0033819">
    <property type="term" value="F:lipoyl(octanoyl) transferase activity"/>
    <property type="evidence" value="ECO:0000318"/>
    <property type="project" value="GO_Central"/>
</dbReference>
<dbReference type="InParanoid" id="Q750P9"/>